<keyword evidence="3" id="KW-1185">Reference proteome</keyword>
<evidence type="ECO:0000313" key="3">
    <source>
        <dbReference type="Proteomes" id="UP000000759"/>
    </source>
</evidence>
<dbReference type="InterPro" id="IPR002838">
    <property type="entry name" value="AIM24"/>
</dbReference>
<reference evidence="3" key="2">
    <citation type="submission" date="2008-08" db="EMBL/GenBank/DDBJ databases">
        <authorList>
            <consortium name="Diatom Consortium"/>
            <person name="Grigoriev I."/>
            <person name="Grimwood J."/>
            <person name="Kuo A."/>
            <person name="Otillar R.P."/>
            <person name="Salamov A."/>
            <person name="Detter J.C."/>
            <person name="Lindquist E."/>
            <person name="Shapiro H."/>
            <person name="Lucas S."/>
            <person name="Glavina del Rio T."/>
            <person name="Pitluck S."/>
            <person name="Rokhsar D."/>
            <person name="Bowler C."/>
        </authorList>
    </citation>
    <scope>GENOME REANNOTATION</scope>
    <source>
        <strain evidence="3">CCAP 1055/1</strain>
    </source>
</reference>
<proteinExistence type="predicted"/>
<name>B7FYB1_PHATC</name>
<dbReference type="Proteomes" id="UP000000759">
    <property type="component" value="Chromosome 7"/>
</dbReference>
<dbReference type="GeneID" id="7200662"/>
<feature type="compositionally biased region" description="Gly residues" evidence="1">
    <location>
        <begin position="292"/>
        <end position="305"/>
    </location>
</feature>
<organism evidence="2 3">
    <name type="scientific">Phaeodactylum tricornutum (strain CCAP 1055/1)</name>
    <dbReference type="NCBI Taxonomy" id="556484"/>
    <lineage>
        <taxon>Eukaryota</taxon>
        <taxon>Sar</taxon>
        <taxon>Stramenopiles</taxon>
        <taxon>Ochrophyta</taxon>
        <taxon>Bacillariophyta</taxon>
        <taxon>Bacillariophyceae</taxon>
        <taxon>Bacillariophycidae</taxon>
        <taxon>Naviculales</taxon>
        <taxon>Phaeodactylaceae</taxon>
        <taxon>Phaeodactylum</taxon>
    </lineage>
</organism>
<dbReference type="EMBL" id="CM000610">
    <property type="protein sequence ID" value="EEC48891.1"/>
    <property type="molecule type" value="Genomic_DNA"/>
</dbReference>
<dbReference type="InterPro" id="IPR036983">
    <property type="entry name" value="AIM24_sf"/>
</dbReference>
<dbReference type="PANTHER" id="PTHR43657:SF1">
    <property type="entry name" value="ALTERED INHERITANCE OF MITOCHONDRIA PROTEIN 24, MITOCHONDRIAL"/>
    <property type="match status" value="1"/>
</dbReference>
<feature type="region of interest" description="Disordered" evidence="1">
    <location>
        <begin position="285"/>
        <end position="305"/>
    </location>
</feature>
<dbReference type="PaxDb" id="2850-Phatr45622"/>
<dbReference type="STRING" id="556484.B7FYB1"/>
<reference evidence="2 3" key="1">
    <citation type="journal article" date="2008" name="Nature">
        <title>The Phaeodactylum genome reveals the evolutionary history of diatom genomes.</title>
        <authorList>
            <person name="Bowler C."/>
            <person name="Allen A.E."/>
            <person name="Badger J.H."/>
            <person name="Grimwood J."/>
            <person name="Jabbari K."/>
            <person name="Kuo A."/>
            <person name="Maheswari U."/>
            <person name="Martens C."/>
            <person name="Maumus F."/>
            <person name="Otillar R.P."/>
            <person name="Rayko E."/>
            <person name="Salamov A."/>
            <person name="Vandepoele K."/>
            <person name="Beszteri B."/>
            <person name="Gruber A."/>
            <person name="Heijde M."/>
            <person name="Katinka M."/>
            <person name="Mock T."/>
            <person name="Valentin K."/>
            <person name="Verret F."/>
            <person name="Berges J.A."/>
            <person name="Brownlee C."/>
            <person name="Cadoret J.P."/>
            <person name="Chiovitti A."/>
            <person name="Choi C.J."/>
            <person name="Coesel S."/>
            <person name="De Martino A."/>
            <person name="Detter J.C."/>
            <person name="Durkin C."/>
            <person name="Falciatore A."/>
            <person name="Fournet J."/>
            <person name="Haruta M."/>
            <person name="Huysman M.J."/>
            <person name="Jenkins B.D."/>
            <person name="Jiroutova K."/>
            <person name="Jorgensen R.E."/>
            <person name="Joubert Y."/>
            <person name="Kaplan A."/>
            <person name="Kroger N."/>
            <person name="Kroth P.G."/>
            <person name="La Roche J."/>
            <person name="Lindquist E."/>
            <person name="Lommer M."/>
            <person name="Martin-Jezequel V."/>
            <person name="Lopez P.J."/>
            <person name="Lucas S."/>
            <person name="Mangogna M."/>
            <person name="McGinnis K."/>
            <person name="Medlin L.K."/>
            <person name="Montsant A."/>
            <person name="Oudot-Le Secq M.P."/>
            <person name="Napoli C."/>
            <person name="Obornik M."/>
            <person name="Parker M.S."/>
            <person name="Petit J.L."/>
            <person name="Porcel B.M."/>
            <person name="Poulsen N."/>
            <person name="Robison M."/>
            <person name="Rychlewski L."/>
            <person name="Rynearson T.A."/>
            <person name="Schmutz J."/>
            <person name="Shapiro H."/>
            <person name="Siaut M."/>
            <person name="Stanley M."/>
            <person name="Sussman M.R."/>
            <person name="Taylor A.R."/>
            <person name="Vardi A."/>
            <person name="von Dassow P."/>
            <person name="Vyverman W."/>
            <person name="Willis A."/>
            <person name="Wyrwicz L.S."/>
            <person name="Rokhsar D.S."/>
            <person name="Weissenbach J."/>
            <person name="Armbrust E.V."/>
            <person name="Green B.R."/>
            <person name="Van de Peer Y."/>
            <person name="Grigoriev I.V."/>
        </authorList>
    </citation>
    <scope>NUCLEOTIDE SEQUENCE [LARGE SCALE GENOMIC DNA]</scope>
    <source>
        <strain evidence="2 3">CCAP 1055/1</strain>
    </source>
</reference>
<dbReference type="OMA" id="ICKKNAF"/>
<dbReference type="Gene3D" id="3.60.160.10">
    <property type="entry name" value="Mitochondrial biogenesis AIM24"/>
    <property type="match status" value="1"/>
</dbReference>
<accession>B7FYB1</accession>
<sequence length="305" mass="31896">MTTPAFGQALSPEPTNAFAVAEGVPVSKPDPTPTPGLPMLAGFELWVPPKPNVYADGLPVYEILGTDAQIVQLPLRARRQVMCFSGAMAYMSDGMKMEAKLAGLGKTFGRLAGGGSLFQLTYTNETDQDGYIAMTPDYPGVIVPINMASCPAGKIVTMRDSFLCATVGVDNLTTEVGAGFNPASSIGSFLCSGIDFIVQTVSNGEWAFLMAMGTVIQKNLQPGEKLLVDTESILCFESSVTIDIQWVGNVAAICCGGEGLFNTTMTGPGKIWMQSMSIDKMRTLFPPKVSSSGGGDSGDGGGGGE</sequence>
<dbReference type="RefSeq" id="XP_002179905.1">
    <property type="nucleotide sequence ID" value="XM_002179869.1"/>
</dbReference>
<dbReference type="SUPFAM" id="SSF51219">
    <property type="entry name" value="TRAP-like"/>
    <property type="match status" value="1"/>
</dbReference>
<dbReference type="Pfam" id="PF01987">
    <property type="entry name" value="AIM24"/>
    <property type="match status" value="1"/>
</dbReference>
<dbReference type="OrthoDB" id="1705416at2759"/>
<evidence type="ECO:0000313" key="2">
    <source>
        <dbReference type="EMBL" id="EEC48891.1"/>
    </source>
</evidence>
<dbReference type="HOGENOM" id="CLU_040551_0_1_1"/>
<dbReference type="InParanoid" id="B7FYB1"/>
<dbReference type="KEGG" id="pti:PHATRDRAFT_45622"/>
<protein>
    <submittedName>
        <fullName evidence="2">Uncharacterized protein</fullName>
    </submittedName>
</protein>
<dbReference type="InterPro" id="IPR016031">
    <property type="entry name" value="Trp_RNA-bd_attenuator-like_dom"/>
</dbReference>
<dbReference type="PANTHER" id="PTHR43657">
    <property type="entry name" value="TRYPTOPHAN RNA-BINDING ATTENUATOR PROTEIN-LIKE PROTEIN"/>
    <property type="match status" value="1"/>
</dbReference>
<dbReference type="eggNOG" id="ENOG502QVFQ">
    <property type="taxonomic scope" value="Eukaryota"/>
</dbReference>
<evidence type="ECO:0000256" key="1">
    <source>
        <dbReference type="SAM" id="MobiDB-lite"/>
    </source>
</evidence>
<dbReference type="AlphaFoldDB" id="B7FYB1"/>
<gene>
    <name evidence="2" type="ORF">PHATRDRAFT_45622</name>
</gene>